<accession>A4BW45</accession>
<dbReference type="SUPFAM" id="SSF56925">
    <property type="entry name" value="OMPA-like"/>
    <property type="match status" value="1"/>
</dbReference>
<gene>
    <name evidence="2" type="ORF">PI23P_01792</name>
</gene>
<evidence type="ECO:0000313" key="3">
    <source>
        <dbReference type="Proteomes" id="UP000003053"/>
    </source>
</evidence>
<feature type="domain" description="DUF6089" evidence="1">
    <location>
        <begin position="2"/>
        <end position="216"/>
    </location>
</feature>
<dbReference type="PROSITE" id="PS00018">
    <property type="entry name" value="EF_HAND_1"/>
    <property type="match status" value="1"/>
</dbReference>
<protein>
    <recommendedName>
        <fullName evidence="1">DUF6089 domain-containing protein</fullName>
    </recommendedName>
</protein>
<dbReference type="HOGENOM" id="CLU_071588_1_0_10"/>
<proteinExistence type="predicted"/>
<dbReference type="STRING" id="313594.PI23P_01792"/>
<dbReference type="AlphaFoldDB" id="A4BW45"/>
<dbReference type="InterPro" id="IPR011250">
    <property type="entry name" value="OMP/PagP_B-barrel"/>
</dbReference>
<reference evidence="2 3" key="1">
    <citation type="submission" date="2006-02" db="EMBL/GenBank/DDBJ databases">
        <authorList>
            <person name="Murray A."/>
            <person name="Staley J."/>
            <person name="Ferriera S."/>
            <person name="Johnson J."/>
            <person name="Kravitz S."/>
            <person name="Halpern A."/>
            <person name="Remington K."/>
            <person name="Beeson K."/>
            <person name="Tran B."/>
            <person name="Rogers Y.-H."/>
            <person name="Friedman R."/>
            <person name="Venter J.C."/>
        </authorList>
    </citation>
    <scope>NUCLEOTIDE SEQUENCE [LARGE SCALE GENOMIC DNA]</scope>
    <source>
        <strain evidence="2 3">23-P</strain>
    </source>
</reference>
<name>A4BW45_9FLAO</name>
<dbReference type="eggNOG" id="COG3637">
    <property type="taxonomic scope" value="Bacteria"/>
</dbReference>
<evidence type="ECO:0000259" key="1">
    <source>
        <dbReference type="Pfam" id="PF19573"/>
    </source>
</evidence>
<dbReference type="InterPro" id="IPR018247">
    <property type="entry name" value="EF_Hand_1_Ca_BS"/>
</dbReference>
<dbReference type="OrthoDB" id="654178at2"/>
<dbReference type="Proteomes" id="UP000003053">
    <property type="component" value="Unassembled WGS sequence"/>
</dbReference>
<keyword evidence="3" id="KW-1185">Reference proteome</keyword>
<dbReference type="Gene3D" id="2.40.160.20">
    <property type="match status" value="1"/>
</dbReference>
<organism evidence="2 3">
    <name type="scientific">Polaribacter irgensii 23-P</name>
    <dbReference type="NCBI Taxonomy" id="313594"/>
    <lineage>
        <taxon>Bacteria</taxon>
        <taxon>Pseudomonadati</taxon>
        <taxon>Bacteroidota</taxon>
        <taxon>Flavobacteriia</taxon>
        <taxon>Flavobacteriales</taxon>
        <taxon>Flavobacteriaceae</taxon>
    </lineage>
</organism>
<dbReference type="EMBL" id="AAOG01000001">
    <property type="protein sequence ID" value="EAR13186.1"/>
    <property type="molecule type" value="Genomic_DNA"/>
</dbReference>
<evidence type="ECO:0000313" key="2">
    <source>
        <dbReference type="EMBL" id="EAR13186.1"/>
    </source>
</evidence>
<dbReference type="Pfam" id="PF19573">
    <property type="entry name" value="DUF6089"/>
    <property type="match status" value="1"/>
</dbReference>
<comment type="caution">
    <text evidence="2">The sequence shown here is derived from an EMBL/GenBank/DDBJ whole genome shotgun (WGS) entry which is preliminary data.</text>
</comment>
<dbReference type="InterPro" id="IPR045743">
    <property type="entry name" value="DUF6089"/>
</dbReference>
<sequence length="219" mass="24996">MSQIYEIGFSVGGTNYVGDIGSTRYIQPNQLAGNVFFKYNYNPRIAFKGTYSYLPIKGDDATADTPFRINRNTPAISFSNTIHELALGMEFNFYEYNTSSRTKNWTPYLLIELAAFNYDAIEKEEDLNRNGQIDADEYQYDRKTRIAIPIGVGFKSILSGPIAFALETKIRYTFEDDLDKVAGNNRDLKIEGNSNDWYVFTGVSLIYTFGRPSCYARRN</sequence>